<dbReference type="Proteomes" id="UP000010445">
    <property type="component" value="Unassembled WGS sequence"/>
</dbReference>
<evidence type="ECO:0000313" key="2">
    <source>
        <dbReference type="EMBL" id="EKX92734.1"/>
    </source>
</evidence>
<dbReference type="AlphaFoldDB" id="L1MP52"/>
<comment type="caution">
    <text evidence="2">The sequence shown here is derived from an EMBL/GenBank/DDBJ whole genome shotgun (WGS) entry which is preliminary data.</text>
</comment>
<dbReference type="GeneID" id="84896375"/>
<organism evidence="2 3">
    <name type="scientific">Corynebacterium durum F0235</name>
    <dbReference type="NCBI Taxonomy" id="1035195"/>
    <lineage>
        <taxon>Bacteria</taxon>
        <taxon>Bacillati</taxon>
        <taxon>Actinomycetota</taxon>
        <taxon>Actinomycetes</taxon>
        <taxon>Mycobacteriales</taxon>
        <taxon>Corynebacteriaceae</taxon>
        <taxon>Corynebacterium</taxon>
    </lineage>
</organism>
<dbReference type="RefSeq" id="WP_006061432.1">
    <property type="nucleotide sequence ID" value="NZ_KB290817.1"/>
</dbReference>
<keyword evidence="3" id="KW-1185">Reference proteome</keyword>
<dbReference type="PATRIC" id="fig|1035195.3.peg.25"/>
<sequence>MAKMEKNTYVDPGWPEHTPGEHPVTELISKVTGASSPYGDETAFPVPAEQLGYVHPYTKVNKS</sequence>
<dbReference type="eggNOG" id="ENOG5033FDU">
    <property type="taxonomic scope" value="Bacteria"/>
</dbReference>
<proteinExistence type="predicted"/>
<gene>
    <name evidence="2" type="ORF">HMPREF9997_00027</name>
</gene>
<reference evidence="2 3" key="1">
    <citation type="submission" date="2012-05" db="EMBL/GenBank/DDBJ databases">
        <authorList>
            <person name="Weinstock G."/>
            <person name="Sodergren E."/>
            <person name="Lobos E.A."/>
            <person name="Fulton L."/>
            <person name="Fulton R."/>
            <person name="Courtney L."/>
            <person name="Fronick C."/>
            <person name="O'Laughlin M."/>
            <person name="Godfrey J."/>
            <person name="Wilson R.M."/>
            <person name="Miner T."/>
            <person name="Farmer C."/>
            <person name="Delehaunty K."/>
            <person name="Cordes M."/>
            <person name="Minx P."/>
            <person name="Tomlinson C."/>
            <person name="Chen J."/>
            <person name="Wollam A."/>
            <person name="Pepin K.H."/>
            <person name="Bhonagiri V."/>
            <person name="Zhang X."/>
            <person name="Suruliraj S."/>
            <person name="Warren W."/>
            <person name="Mitreva M."/>
            <person name="Mardis E.R."/>
            <person name="Wilson R.K."/>
        </authorList>
    </citation>
    <scope>NUCLEOTIDE SEQUENCE [LARGE SCALE GENOMIC DNA]</scope>
    <source>
        <strain evidence="2 3">F0235</strain>
    </source>
</reference>
<dbReference type="EMBL" id="AMEM01000001">
    <property type="protein sequence ID" value="EKX92734.1"/>
    <property type="molecule type" value="Genomic_DNA"/>
</dbReference>
<dbReference type="HOGENOM" id="CLU_186062_2_0_11"/>
<evidence type="ECO:0000313" key="3">
    <source>
        <dbReference type="Proteomes" id="UP000010445"/>
    </source>
</evidence>
<name>L1MP52_9CORY</name>
<accession>L1MP52</accession>
<protein>
    <submittedName>
        <fullName evidence="2">Uncharacterized protein</fullName>
    </submittedName>
</protein>
<feature type="region of interest" description="Disordered" evidence="1">
    <location>
        <begin position="1"/>
        <end position="22"/>
    </location>
</feature>
<dbReference type="OrthoDB" id="5191634at2"/>
<dbReference type="STRING" id="1035195.HMPREF9997_00027"/>
<evidence type="ECO:0000256" key="1">
    <source>
        <dbReference type="SAM" id="MobiDB-lite"/>
    </source>
</evidence>